<feature type="region of interest" description="Disordered" evidence="1">
    <location>
        <begin position="87"/>
        <end position="122"/>
    </location>
</feature>
<dbReference type="GO" id="GO:0003723">
    <property type="term" value="F:RNA binding"/>
    <property type="evidence" value="ECO:0007669"/>
    <property type="project" value="InterPro"/>
</dbReference>
<name>A0A8H7PNT5_MORIS</name>
<comment type="caution">
    <text evidence="3">The sequence shown here is derived from an EMBL/GenBank/DDBJ whole genome shotgun (WGS) entry which is preliminary data.</text>
</comment>
<dbReference type="SMART" id="SM00517">
    <property type="entry name" value="PolyA"/>
    <property type="match status" value="1"/>
</dbReference>
<reference evidence="3" key="1">
    <citation type="submission" date="2020-12" db="EMBL/GenBank/DDBJ databases">
        <title>Metabolic potential, ecology and presence of endohyphal bacteria is reflected in genomic diversity of Mucoromycotina.</title>
        <authorList>
            <person name="Muszewska A."/>
            <person name="Okrasinska A."/>
            <person name="Steczkiewicz K."/>
            <person name="Drgas O."/>
            <person name="Orlowska M."/>
            <person name="Perlinska-Lenart U."/>
            <person name="Aleksandrzak-Piekarczyk T."/>
            <person name="Szatraj K."/>
            <person name="Zielenkiewicz U."/>
            <person name="Pilsyk S."/>
            <person name="Malc E."/>
            <person name="Mieczkowski P."/>
            <person name="Kruszewska J.S."/>
            <person name="Biernat P."/>
            <person name="Pawlowska J."/>
        </authorList>
    </citation>
    <scope>NUCLEOTIDE SEQUENCE</scope>
    <source>
        <strain evidence="3">WA0000067209</strain>
    </source>
</reference>
<evidence type="ECO:0000313" key="3">
    <source>
        <dbReference type="EMBL" id="KAG2177175.1"/>
    </source>
</evidence>
<evidence type="ECO:0000313" key="4">
    <source>
        <dbReference type="Proteomes" id="UP000654370"/>
    </source>
</evidence>
<protein>
    <recommendedName>
        <fullName evidence="2">PABC domain-containing protein</fullName>
    </recommendedName>
</protein>
<sequence length="257" mass="29296">MTPDGRPTLRRRNSLESVSSVVTETSSALKRQKMMEAVLNCGEYGNKSDEIVDMLLTLKRKDRSLCLFNEEFLREKIELALEALDAFDEEEDEEPEPYIPPSRSRRSSNIPSPELSRNRANHRMSLPPNFAFVMPRNGVPEFSLPKRESKAIPIVAPPPEQVRAKSEIKKPIVAATKEKERTEDIDKFLDSMQDKPIHEQKQQLGDRLFPLVKATGTKQAPKITIRLLDTIDLRELAHLMYDQRSLASKVEAIFATL</sequence>
<keyword evidence="4" id="KW-1185">Reference proteome</keyword>
<organism evidence="3 4">
    <name type="scientific">Mortierella isabellina</name>
    <name type="common">Filamentous fungus</name>
    <name type="synonym">Umbelopsis isabellina</name>
    <dbReference type="NCBI Taxonomy" id="91625"/>
    <lineage>
        <taxon>Eukaryota</taxon>
        <taxon>Fungi</taxon>
        <taxon>Fungi incertae sedis</taxon>
        <taxon>Mucoromycota</taxon>
        <taxon>Mucoromycotina</taxon>
        <taxon>Umbelopsidomycetes</taxon>
        <taxon>Umbelopsidales</taxon>
        <taxon>Umbelopsidaceae</taxon>
        <taxon>Umbelopsis</taxon>
    </lineage>
</organism>
<dbReference type="Pfam" id="PF00658">
    <property type="entry name" value="MLLE"/>
    <property type="match status" value="1"/>
</dbReference>
<accession>A0A8H7PNT5</accession>
<feature type="domain" description="PABC" evidence="2">
    <location>
        <begin position="184"/>
        <end position="257"/>
    </location>
</feature>
<evidence type="ECO:0000259" key="2">
    <source>
        <dbReference type="PROSITE" id="PS51309"/>
    </source>
</evidence>
<dbReference type="SUPFAM" id="SSF63570">
    <property type="entry name" value="PABC (PABP) domain"/>
    <property type="match status" value="1"/>
</dbReference>
<feature type="compositionally biased region" description="Low complexity" evidence="1">
    <location>
        <begin position="16"/>
        <end position="26"/>
    </location>
</feature>
<gene>
    <name evidence="3" type="ORF">INT43_007832</name>
</gene>
<dbReference type="InterPro" id="IPR002004">
    <property type="entry name" value="PABP_HYD_C"/>
</dbReference>
<feature type="region of interest" description="Disordered" evidence="1">
    <location>
        <begin position="1"/>
        <end position="26"/>
    </location>
</feature>
<dbReference type="PROSITE" id="PS51309">
    <property type="entry name" value="PABC"/>
    <property type="match status" value="1"/>
</dbReference>
<proteinExistence type="predicted"/>
<dbReference type="Proteomes" id="UP000654370">
    <property type="component" value="Unassembled WGS sequence"/>
</dbReference>
<dbReference type="OrthoDB" id="6159137at2759"/>
<dbReference type="AlphaFoldDB" id="A0A8H7PNT5"/>
<feature type="compositionally biased region" description="Acidic residues" evidence="1">
    <location>
        <begin position="87"/>
        <end position="96"/>
    </location>
</feature>
<evidence type="ECO:0000256" key="1">
    <source>
        <dbReference type="SAM" id="MobiDB-lite"/>
    </source>
</evidence>
<dbReference type="Gene3D" id="1.10.1900.10">
    <property type="entry name" value="c-terminal domain of poly(a) binding protein"/>
    <property type="match status" value="2"/>
</dbReference>
<dbReference type="EMBL" id="JAEPQZ010000009">
    <property type="protein sequence ID" value="KAG2177175.1"/>
    <property type="molecule type" value="Genomic_DNA"/>
</dbReference>
<dbReference type="InterPro" id="IPR036053">
    <property type="entry name" value="PABP-dom"/>
</dbReference>